<dbReference type="RefSeq" id="WP_268751500.1">
    <property type="nucleotide sequence ID" value="NZ_JAPRFQ010000001.1"/>
</dbReference>
<organism evidence="1 2">
    <name type="scientific">Aerococcus kribbianus</name>
    <dbReference type="NCBI Taxonomy" id="2999064"/>
    <lineage>
        <taxon>Bacteria</taxon>
        <taxon>Bacillati</taxon>
        <taxon>Bacillota</taxon>
        <taxon>Bacilli</taxon>
        <taxon>Lactobacillales</taxon>
        <taxon>Aerococcaceae</taxon>
        <taxon>Aerococcus</taxon>
    </lineage>
</organism>
<evidence type="ECO:0000313" key="2">
    <source>
        <dbReference type="Proteomes" id="UP001146670"/>
    </source>
</evidence>
<dbReference type="Proteomes" id="UP001146670">
    <property type="component" value="Unassembled WGS sequence"/>
</dbReference>
<protein>
    <submittedName>
        <fullName evidence="1">Uncharacterized protein</fullName>
    </submittedName>
</protein>
<dbReference type="AlphaFoldDB" id="A0A9X3JG57"/>
<reference evidence="1" key="1">
    <citation type="submission" date="2022-12" db="EMBL/GenBank/DDBJ databases">
        <title>Description and comparative metabolic analysis of Aerococcus sp. nov., isolated from the feces of a pig.</title>
        <authorList>
            <person name="Chang Y.-H."/>
        </authorList>
    </citation>
    <scope>NUCLEOTIDE SEQUENCE</scope>
    <source>
        <strain evidence="1">YH-aer222</strain>
    </source>
</reference>
<dbReference type="EMBL" id="JAPRFR010000001">
    <property type="protein sequence ID" value="MCZ0725174.1"/>
    <property type="molecule type" value="Genomic_DNA"/>
</dbReference>
<gene>
    <name evidence="1" type="ORF">OW157_01155</name>
</gene>
<accession>A0A9X3JG57</accession>
<name>A0A9X3JG57_9LACT</name>
<proteinExistence type="predicted"/>
<sequence>MALMDFHQSNIEFDHSQADLKAYKEIYADYEEIPYLSKHRDLPLWLETVAEERQYIVSKSQMVRFSDGLLPGHIILLWRVGFNTLSNQSILPLYFEYNYGINPYLELDHLLADNYVAKLSVHENLDWHKASQLKQLLKEKKVKGLSKAKKADLVALAKAHFTDAELDEKLTICGFRLTDKGKSALKAHQDVVDKHPKKKL</sequence>
<keyword evidence="2" id="KW-1185">Reference proteome</keyword>
<comment type="caution">
    <text evidence="1">The sequence shown here is derived from an EMBL/GenBank/DDBJ whole genome shotgun (WGS) entry which is preliminary data.</text>
</comment>
<evidence type="ECO:0000313" key="1">
    <source>
        <dbReference type="EMBL" id="MCZ0725174.1"/>
    </source>
</evidence>